<dbReference type="Proteomes" id="UP001141552">
    <property type="component" value="Unassembled WGS sequence"/>
</dbReference>
<feature type="non-terminal residue" evidence="1">
    <location>
        <position position="1"/>
    </location>
</feature>
<dbReference type="EMBL" id="JAKUCV010000999">
    <property type="protein sequence ID" value="KAJ4848109.1"/>
    <property type="molecule type" value="Genomic_DNA"/>
</dbReference>
<organism evidence="1 2">
    <name type="scientific">Turnera subulata</name>
    <dbReference type="NCBI Taxonomy" id="218843"/>
    <lineage>
        <taxon>Eukaryota</taxon>
        <taxon>Viridiplantae</taxon>
        <taxon>Streptophyta</taxon>
        <taxon>Embryophyta</taxon>
        <taxon>Tracheophyta</taxon>
        <taxon>Spermatophyta</taxon>
        <taxon>Magnoliopsida</taxon>
        <taxon>eudicotyledons</taxon>
        <taxon>Gunneridae</taxon>
        <taxon>Pentapetalae</taxon>
        <taxon>rosids</taxon>
        <taxon>fabids</taxon>
        <taxon>Malpighiales</taxon>
        <taxon>Passifloraceae</taxon>
        <taxon>Turnera</taxon>
    </lineage>
</organism>
<evidence type="ECO:0000313" key="2">
    <source>
        <dbReference type="Proteomes" id="UP001141552"/>
    </source>
</evidence>
<comment type="caution">
    <text evidence="1">The sequence shown here is derived from an EMBL/GenBank/DDBJ whole genome shotgun (WGS) entry which is preliminary data.</text>
</comment>
<dbReference type="AlphaFoldDB" id="A0A9Q0GGG6"/>
<keyword evidence="2" id="KW-1185">Reference proteome</keyword>
<gene>
    <name evidence="1" type="ORF">Tsubulata_051395</name>
</gene>
<proteinExistence type="predicted"/>
<sequence length="159" mass="18721">MGVSSAIIAREDIRGQFKYRHKHGKESFVSRSDKHHVIKEGVVIRFAVKSWDEELLHFFGSLKPVHTGSVSWLDKYLVEATTNRFQLNLVTKFWERPFLNFESSISNDFVAMLRRGQVTKKQKDKSMLVQVLFYMFDFRVEHPDVIYLFGKFNLCDLNL</sequence>
<protein>
    <submittedName>
        <fullName evidence="1">Uncharacterized protein</fullName>
    </submittedName>
</protein>
<reference evidence="1" key="1">
    <citation type="submission" date="2022-02" db="EMBL/GenBank/DDBJ databases">
        <authorList>
            <person name="Henning P.M."/>
            <person name="McCubbin A.G."/>
            <person name="Shore J.S."/>
        </authorList>
    </citation>
    <scope>NUCLEOTIDE SEQUENCE</scope>
    <source>
        <strain evidence="1">F60SS</strain>
        <tissue evidence="1">Leaves</tissue>
    </source>
</reference>
<name>A0A9Q0GGG6_9ROSI</name>
<accession>A0A9Q0GGG6</accession>
<reference evidence="1" key="2">
    <citation type="journal article" date="2023" name="Plants (Basel)">
        <title>Annotation of the Turnera subulata (Passifloraceae) Draft Genome Reveals the S-Locus Evolved after the Divergence of Turneroideae from Passifloroideae in a Stepwise Manner.</title>
        <authorList>
            <person name="Henning P.M."/>
            <person name="Roalson E.H."/>
            <person name="Mir W."/>
            <person name="McCubbin A.G."/>
            <person name="Shore J.S."/>
        </authorList>
    </citation>
    <scope>NUCLEOTIDE SEQUENCE</scope>
    <source>
        <strain evidence="1">F60SS</strain>
    </source>
</reference>
<evidence type="ECO:0000313" key="1">
    <source>
        <dbReference type="EMBL" id="KAJ4848109.1"/>
    </source>
</evidence>
<dbReference type="OrthoDB" id="10250504at2759"/>